<dbReference type="EMBL" id="JADGKB010000089">
    <property type="protein sequence ID" value="KAJ3254251.1"/>
    <property type="molecule type" value="Genomic_DNA"/>
</dbReference>
<keyword evidence="2" id="KW-0732">Signal</keyword>
<accession>A0AAD5UCN6</accession>
<evidence type="ECO:0000259" key="3">
    <source>
        <dbReference type="SMART" id="SM00198"/>
    </source>
</evidence>
<dbReference type="SMART" id="SM00198">
    <property type="entry name" value="SCP"/>
    <property type="match status" value="1"/>
</dbReference>
<dbReference type="AlphaFoldDB" id="A0AAD5UCN6"/>
<evidence type="ECO:0000313" key="4">
    <source>
        <dbReference type="EMBL" id="KAJ3254251.1"/>
    </source>
</evidence>
<dbReference type="InterPro" id="IPR001283">
    <property type="entry name" value="CRISP-related"/>
</dbReference>
<feature type="signal peptide" evidence="2">
    <location>
        <begin position="1"/>
        <end position="16"/>
    </location>
</feature>
<dbReference type="SUPFAM" id="SSF55797">
    <property type="entry name" value="PR-1-like"/>
    <property type="match status" value="1"/>
</dbReference>
<dbReference type="Pfam" id="PF00188">
    <property type="entry name" value="CAP"/>
    <property type="match status" value="1"/>
</dbReference>
<comment type="caution">
    <text evidence="4">The sequence shown here is derived from an EMBL/GenBank/DDBJ whole genome shotgun (WGS) entry which is preliminary data.</text>
</comment>
<feature type="domain" description="SCP" evidence="3">
    <location>
        <begin position="165"/>
        <end position="302"/>
    </location>
</feature>
<evidence type="ECO:0000313" key="5">
    <source>
        <dbReference type="Proteomes" id="UP001210925"/>
    </source>
</evidence>
<feature type="compositionally biased region" description="Low complexity" evidence="1">
    <location>
        <begin position="90"/>
        <end position="108"/>
    </location>
</feature>
<proteinExistence type="predicted"/>
<protein>
    <recommendedName>
        <fullName evidence="3">SCP domain-containing protein</fullName>
    </recommendedName>
</protein>
<reference evidence="4" key="1">
    <citation type="submission" date="2020-05" db="EMBL/GenBank/DDBJ databases">
        <title>Phylogenomic resolution of chytrid fungi.</title>
        <authorList>
            <person name="Stajich J.E."/>
            <person name="Amses K."/>
            <person name="Simmons R."/>
            <person name="Seto K."/>
            <person name="Myers J."/>
            <person name="Bonds A."/>
            <person name="Quandt C.A."/>
            <person name="Barry K."/>
            <person name="Liu P."/>
            <person name="Grigoriev I."/>
            <person name="Longcore J.E."/>
            <person name="James T.Y."/>
        </authorList>
    </citation>
    <scope>NUCLEOTIDE SEQUENCE</scope>
    <source>
        <strain evidence="4">PLAUS21</strain>
    </source>
</reference>
<keyword evidence="5" id="KW-1185">Reference proteome</keyword>
<name>A0AAD5UCN6_9FUNG</name>
<evidence type="ECO:0000256" key="1">
    <source>
        <dbReference type="SAM" id="MobiDB-lite"/>
    </source>
</evidence>
<evidence type="ECO:0000256" key="2">
    <source>
        <dbReference type="SAM" id="SignalP"/>
    </source>
</evidence>
<feature type="region of interest" description="Disordered" evidence="1">
    <location>
        <begin position="72"/>
        <end position="131"/>
    </location>
</feature>
<dbReference type="InterPro" id="IPR035940">
    <property type="entry name" value="CAP_sf"/>
</dbReference>
<dbReference type="Gene3D" id="3.40.33.10">
    <property type="entry name" value="CAP"/>
    <property type="match status" value="1"/>
</dbReference>
<dbReference type="PANTHER" id="PTHR10334">
    <property type="entry name" value="CYSTEINE-RICH SECRETORY PROTEIN-RELATED"/>
    <property type="match status" value="1"/>
</dbReference>
<gene>
    <name evidence="4" type="ORF">HK103_007304</name>
</gene>
<dbReference type="InterPro" id="IPR014044">
    <property type="entry name" value="CAP_dom"/>
</dbReference>
<feature type="chain" id="PRO_5042074522" description="SCP domain-containing protein" evidence="2">
    <location>
        <begin position="17"/>
        <end position="311"/>
    </location>
</feature>
<organism evidence="4 5">
    <name type="scientific">Boothiomyces macroporosus</name>
    <dbReference type="NCBI Taxonomy" id="261099"/>
    <lineage>
        <taxon>Eukaryota</taxon>
        <taxon>Fungi</taxon>
        <taxon>Fungi incertae sedis</taxon>
        <taxon>Chytridiomycota</taxon>
        <taxon>Chytridiomycota incertae sedis</taxon>
        <taxon>Chytridiomycetes</taxon>
        <taxon>Rhizophydiales</taxon>
        <taxon>Terramycetaceae</taxon>
        <taxon>Boothiomyces</taxon>
    </lineage>
</organism>
<sequence>MKTFTLVTLYSSLVMAEYAGSYSSPTVKKCRAHNVPTVTVIPTTTAIPTTIAISTTTKTTTTVAPVATQAQFAPKQATKPKAQPQTASFAPKQKPATIAKAPTAPLAKVNTSPQQPKPAPPPKPNTSNGGDITVAGIKIPAAIVKDAKLCLSEVINIIPLPKTGSFNGDCLSLHNSYRSVLGLGPYTFDAHLQSVAQGVVNDLAARDAFEHSHLGFGENLHQQSGGGQLSCGDAVKAWFAEFKFYNGVPIGSANFEQYGHFTQVISPQSTSFGCAVAPYTAPDGTFKQTVACEYSPAGNVVGTVLDVKIAA</sequence>
<dbReference type="Proteomes" id="UP001210925">
    <property type="component" value="Unassembled WGS sequence"/>
</dbReference>
<dbReference type="PRINTS" id="PR00837">
    <property type="entry name" value="V5TPXLIKE"/>
</dbReference>
<feature type="compositionally biased region" description="Pro residues" evidence="1">
    <location>
        <begin position="115"/>
        <end position="124"/>
    </location>
</feature>